<dbReference type="RefSeq" id="WP_257490707.1">
    <property type="nucleotide sequence ID" value="NZ_JANJZL010000016.1"/>
</dbReference>
<dbReference type="InterPro" id="IPR016181">
    <property type="entry name" value="Acyl_CoA_acyltransferase"/>
</dbReference>
<dbReference type="Proteomes" id="UP001142078">
    <property type="component" value="Unassembled WGS sequence"/>
</dbReference>
<accession>A0A9X2MKF1</accession>
<feature type="domain" description="N-acetyltransferase" evidence="1">
    <location>
        <begin position="7"/>
        <end position="164"/>
    </location>
</feature>
<dbReference type="SUPFAM" id="SSF55729">
    <property type="entry name" value="Acyl-CoA N-acyltransferases (Nat)"/>
    <property type="match status" value="1"/>
</dbReference>
<gene>
    <name evidence="2" type="ORF">NSA23_14795</name>
</gene>
<sequence>MLKSDRIYLRLMEERDIPFKVRWINDSDVNATLNFDYPISEIGTRNWLNKAAANSSRKDFIVCLRENDRPIGYGGLLDIDIKNSKAESYMGIGETDCWGKGYAREIRTIILEYAFMQLGLNKVYSYVWEENKKMIKVNERAGFKVDGKLREDVFSHGEYRSRLIMSILKSEYMKKNNI</sequence>
<keyword evidence="3" id="KW-1185">Reference proteome</keyword>
<name>A0A9X2MKF1_9FIRM</name>
<comment type="caution">
    <text evidence="2">The sequence shown here is derived from an EMBL/GenBank/DDBJ whole genome shotgun (WGS) entry which is preliminary data.</text>
</comment>
<dbReference type="InterPro" id="IPR000182">
    <property type="entry name" value="GNAT_dom"/>
</dbReference>
<evidence type="ECO:0000259" key="1">
    <source>
        <dbReference type="PROSITE" id="PS51186"/>
    </source>
</evidence>
<dbReference type="AlphaFoldDB" id="A0A9X2MKF1"/>
<organism evidence="2 3">
    <name type="scientific">Anaerosalibacter massiliensis</name>
    <dbReference type="NCBI Taxonomy" id="1347392"/>
    <lineage>
        <taxon>Bacteria</taxon>
        <taxon>Bacillati</taxon>
        <taxon>Bacillota</taxon>
        <taxon>Tissierellia</taxon>
        <taxon>Tissierellales</taxon>
        <taxon>Sporanaerobacteraceae</taxon>
        <taxon>Anaerosalibacter</taxon>
    </lineage>
</organism>
<evidence type="ECO:0000313" key="2">
    <source>
        <dbReference type="EMBL" id="MCR2045369.1"/>
    </source>
</evidence>
<proteinExistence type="predicted"/>
<dbReference type="PANTHER" id="PTHR43415:SF3">
    <property type="entry name" value="GNAT-FAMILY ACETYLTRANSFERASE"/>
    <property type="match status" value="1"/>
</dbReference>
<dbReference type="Gene3D" id="3.40.630.30">
    <property type="match status" value="1"/>
</dbReference>
<dbReference type="EMBL" id="JANJZL010000016">
    <property type="protein sequence ID" value="MCR2045369.1"/>
    <property type="molecule type" value="Genomic_DNA"/>
</dbReference>
<reference evidence="2" key="1">
    <citation type="submission" date="2022-07" db="EMBL/GenBank/DDBJ databases">
        <title>Enhanced cultured diversity of the mouse gut microbiota enables custom-made synthetic communities.</title>
        <authorList>
            <person name="Afrizal A."/>
        </authorList>
    </citation>
    <scope>NUCLEOTIDE SEQUENCE</scope>
    <source>
        <strain evidence="2">DSM 29482</strain>
    </source>
</reference>
<dbReference type="Pfam" id="PF13302">
    <property type="entry name" value="Acetyltransf_3"/>
    <property type="match status" value="1"/>
</dbReference>
<dbReference type="PANTHER" id="PTHR43415">
    <property type="entry name" value="SPERMIDINE N(1)-ACETYLTRANSFERASE"/>
    <property type="match status" value="1"/>
</dbReference>
<protein>
    <submittedName>
        <fullName evidence="2">GNAT family N-acetyltransferase</fullName>
    </submittedName>
</protein>
<dbReference type="PROSITE" id="PS51186">
    <property type="entry name" value="GNAT"/>
    <property type="match status" value="1"/>
</dbReference>
<dbReference type="GO" id="GO:0016747">
    <property type="term" value="F:acyltransferase activity, transferring groups other than amino-acyl groups"/>
    <property type="evidence" value="ECO:0007669"/>
    <property type="project" value="InterPro"/>
</dbReference>
<evidence type="ECO:0000313" key="3">
    <source>
        <dbReference type="Proteomes" id="UP001142078"/>
    </source>
</evidence>